<protein>
    <recommendedName>
        <fullName evidence="4">Transmembrane protein</fullName>
    </recommendedName>
</protein>
<feature type="transmembrane region" description="Helical" evidence="1">
    <location>
        <begin position="162"/>
        <end position="180"/>
    </location>
</feature>
<sequence length="263" mass="32154">MIESRNKKRDYDKDPITIKDYGAYFQLSLLMLIFLVVVVLWVMDIQNGELEKINYGSFEFFRKVIVAVLMLWFVYFLYKLPKYFQKKPSHFKFYNQKFQYIEYFYDKEGIKTEFDLSTDSIERISFCVIAELQDRYARLHYLSSWQLYRKSSIGVHIGKATIFIRYFLTYLIFVLPYKVFRLYRSGEPFSLLRKNLFIQFKNRNYLLINIYSQKELDELLEYFQIHNIPVNEKTYFIPHLQNQGWFVDKEEVWTNEFNTQKSI</sequence>
<accession>A0ABT7QTE1</accession>
<evidence type="ECO:0000256" key="1">
    <source>
        <dbReference type="SAM" id="Phobius"/>
    </source>
</evidence>
<dbReference type="Proteomes" id="UP001169066">
    <property type="component" value="Unassembled WGS sequence"/>
</dbReference>
<keyword evidence="1" id="KW-0812">Transmembrane</keyword>
<organism evidence="2 3">
    <name type="scientific">Sulfurovum xiamenensis</name>
    <dbReference type="NCBI Taxonomy" id="3019066"/>
    <lineage>
        <taxon>Bacteria</taxon>
        <taxon>Pseudomonadati</taxon>
        <taxon>Campylobacterota</taxon>
        <taxon>Epsilonproteobacteria</taxon>
        <taxon>Campylobacterales</taxon>
        <taxon>Sulfurovaceae</taxon>
        <taxon>Sulfurovum</taxon>
    </lineage>
</organism>
<evidence type="ECO:0008006" key="4">
    <source>
        <dbReference type="Google" id="ProtNLM"/>
    </source>
</evidence>
<keyword evidence="3" id="KW-1185">Reference proteome</keyword>
<keyword evidence="1" id="KW-0472">Membrane</keyword>
<dbReference type="RefSeq" id="WP_289402223.1">
    <property type="nucleotide sequence ID" value="NZ_JAQIBC010000007.1"/>
</dbReference>
<keyword evidence="1" id="KW-1133">Transmembrane helix</keyword>
<reference evidence="2" key="1">
    <citation type="submission" date="2023-01" db="EMBL/GenBank/DDBJ databases">
        <title>Sulfurovum sp. XTW-4 genome assembly.</title>
        <authorList>
            <person name="Wang J."/>
        </authorList>
    </citation>
    <scope>NUCLEOTIDE SEQUENCE</scope>
    <source>
        <strain evidence="2">XTW-4</strain>
    </source>
</reference>
<feature type="transmembrane region" description="Helical" evidence="1">
    <location>
        <begin position="21"/>
        <end position="40"/>
    </location>
</feature>
<feature type="transmembrane region" description="Helical" evidence="1">
    <location>
        <begin position="60"/>
        <end position="78"/>
    </location>
</feature>
<comment type="caution">
    <text evidence="2">The sequence shown here is derived from an EMBL/GenBank/DDBJ whole genome shotgun (WGS) entry which is preliminary data.</text>
</comment>
<proteinExistence type="predicted"/>
<name>A0ABT7QTE1_9BACT</name>
<evidence type="ECO:0000313" key="3">
    <source>
        <dbReference type="Proteomes" id="UP001169066"/>
    </source>
</evidence>
<gene>
    <name evidence="2" type="ORF">PF327_08955</name>
</gene>
<evidence type="ECO:0000313" key="2">
    <source>
        <dbReference type="EMBL" id="MDM5264321.1"/>
    </source>
</evidence>
<dbReference type="EMBL" id="JAQIBC010000007">
    <property type="protein sequence ID" value="MDM5264321.1"/>
    <property type="molecule type" value="Genomic_DNA"/>
</dbReference>